<proteinExistence type="predicted"/>
<keyword evidence="8" id="KW-1185">Reference proteome</keyword>
<sequence length="226" mass="24440">MDPLTSLLAACVTFVGSHFAMSHPLRAPMVAALGEKGFQAVYSLVSLAAFVWIYFAFKAVPPSVPLWPGFDDVSWALASLLTLVAMVLLAGSFVGNPALPAPGAAKAAAKEPHGVFRVTRHPMMWAIGLWALAHLIAAPTARTLVVASAMGFLALVGAHLQDRKKEALMGAAWAGWEARTSYWPKLGRLFSVGWLWWLIGLALWLAFTYAHIHPSGWAAGIWRWVV</sequence>
<reference evidence="7 8" key="1">
    <citation type="submission" date="2018-08" db="EMBL/GenBank/DDBJ databases">
        <title>Erythrobacter zhengii sp.nov., a bacterium isolated from deep-sea sediment.</title>
        <authorList>
            <person name="Fang C."/>
            <person name="Wu Y.-H."/>
            <person name="Sun C."/>
            <person name="Wang H."/>
            <person name="Cheng H."/>
            <person name="Meng F.-X."/>
            <person name="Wang C.-S."/>
            <person name="Xu X.-W."/>
        </authorList>
    </citation>
    <scope>NUCLEOTIDE SEQUENCE [LARGE SCALE GENOMIC DNA]</scope>
    <source>
        <strain evidence="7 8">CCTCC AB 2015396</strain>
    </source>
</reference>
<feature type="transmembrane region" description="Helical" evidence="5">
    <location>
        <begin position="123"/>
        <end position="156"/>
    </location>
</feature>
<accession>A0A3A1P399</accession>
<evidence type="ECO:0000259" key="6">
    <source>
        <dbReference type="Pfam" id="PF07298"/>
    </source>
</evidence>
<evidence type="ECO:0000256" key="4">
    <source>
        <dbReference type="ARBA" id="ARBA00023136"/>
    </source>
</evidence>
<dbReference type="EMBL" id="QXFM01000118">
    <property type="protein sequence ID" value="RIV82417.1"/>
    <property type="molecule type" value="Genomic_DNA"/>
</dbReference>
<feature type="domain" description="NnrU" evidence="6">
    <location>
        <begin position="7"/>
        <end position="212"/>
    </location>
</feature>
<dbReference type="AlphaFoldDB" id="A0A3A1P399"/>
<organism evidence="7 8">
    <name type="scientific">Aurantiacibacter xanthus</name>
    <dbReference type="NCBI Taxonomy" id="1784712"/>
    <lineage>
        <taxon>Bacteria</taxon>
        <taxon>Pseudomonadati</taxon>
        <taxon>Pseudomonadota</taxon>
        <taxon>Alphaproteobacteria</taxon>
        <taxon>Sphingomonadales</taxon>
        <taxon>Erythrobacteraceae</taxon>
        <taxon>Aurantiacibacter</taxon>
    </lineage>
</organism>
<feature type="transmembrane region" description="Helical" evidence="5">
    <location>
        <begin position="38"/>
        <end position="61"/>
    </location>
</feature>
<keyword evidence="4 5" id="KW-0472">Membrane</keyword>
<dbReference type="Proteomes" id="UP000265366">
    <property type="component" value="Unassembled WGS sequence"/>
</dbReference>
<dbReference type="InterPro" id="IPR009915">
    <property type="entry name" value="NnrU_dom"/>
</dbReference>
<evidence type="ECO:0000313" key="8">
    <source>
        <dbReference type="Proteomes" id="UP000265366"/>
    </source>
</evidence>
<evidence type="ECO:0000256" key="2">
    <source>
        <dbReference type="ARBA" id="ARBA00022692"/>
    </source>
</evidence>
<keyword evidence="3 5" id="KW-1133">Transmembrane helix</keyword>
<comment type="subcellular location">
    <subcellularLocation>
        <location evidence="1">Membrane</location>
        <topology evidence="1">Multi-pass membrane protein</topology>
    </subcellularLocation>
</comment>
<feature type="transmembrane region" description="Helical" evidence="5">
    <location>
        <begin position="189"/>
        <end position="212"/>
    </location>
</feature>
<evidence type="ECO:0000256" key="5">
    <source>
        <dbReference type="SAM" id="Phobius"/>
    </source>
</evidence>
<keyword evidence="2 5" id="KW-0812">Transmembrane</keyword>
<gene>
    <name evidence="7" type="ORF">D2V17_15310</name>
</gene>
<evidence type="ECO:0000313" key="7">
    <source>
        <dbReference type="EMBL" id="RIV82417.1"/>
    </source>
</evidence>
<protein>
    <submittedName>
        <fullName evidence="7">MFS transporter</fullName>
    </submittedName>
</protein>
<comment type="caution">
    <text evidence="7">The sequence shown here is derived from an EMBL/GenBank/DDBJ whole genome shotgun (WGS) entry which is preliminary data.</text>
</comment>
<feature type="transmembrane region" description="Helical" evidence="5">
    <location>
        <begin position="73"/>
        <end position="94"/>
    </location>
</feature>
<evidence type="ECO:0000256" key="3">
    <source>
        <dbReference type="ARBA" id="ARBA00022989"/>
    </source>
</evidence>
<dbReference type="Pfam" id="PF07298">
    <property type="entry name" value="NnrU"/>
    <property type="match status" value="1"/>
</dbReference>
<name>A0A3A1P399_9SPHN</name>
<dbReference type="OrthoDB" id="7828645at2"/>
<dbReference type="GO" id="GO:0016020">
    <property type="term" value="C:membrane"/>
    <property type="evidence" value="ECO:0007669"/>
    <property type="project" value="UniProtKB-SubCell"/>
</dbReference>
<dbReference type="RefSeq" id="WP_119593677.1">
    <property type="nucleotide sequence ID" value="NZ_QXFM01000118.1"/>
</dbReference>
<evidence type="ECO:0000256" key="1">
    <source>
        <dbReference type="ARBA" id="ARBA00004141"/>
    </source>
</evidence>
<dbReference type="Gene3D" id="1.20.120.1630">
    <property type="match status" value="1"/>
</dbReference>